<accession>A0AAJ2HE59</accession>
<evidence type="ECO:0000313" key="3">
    <source>
        <dbReference type="Proteomes" id="UP001172731"/>
    </source>
</evidence>
<dbReference type="RefSeq" id="WP_301135625.1">
    <property type="nucleotide sequence ID" value="NZ_BAAAGR010000002.1"/>
</dbReference>
<dbReference type="GeneID" id="301458475"/>
<dbReference type="EMBL" id="JAHWXH010000002">
    <property type="protein sequence ID" value="MDS0245852.1"/>
    <property type="molecule type" value="Genomic_DNA"/>
</dbReference>
<evidence type="ECO:0000313" key="1">
    <source>
        <dbReference type="EMBL" id="MDN4465605.1"/>
    </source>
</evidence>
<evidence type="ECO:0000313" key="4">
    <source>
        <dbReference type="Proteomes" id="UP001183582"/>
    </source>
</evidence>
<reference evidence="2 4" key="1">
    <citation type="submission" date="2021-06" db="EMBL/GenBank/DDBJ databases">
        <title>Genome-based taxonomic framework of Microbacterium strains isolated from marine environment, the description of four new species and reclassification of four preexisting species.</title>
        <authorList>
            <person name="Lee S.D."/>
            <person name="Kim S.-M."/>
            <person name="Byeon Y.-S."/>
            <person name="Yang H.L."/>
            <person name="Kim I.S."/>
        </authorList>
    </citation>
    <scope>NUCLEOTIDE SEQUENCE [LARGE SCALE GENOMIC DNA]</scope>
    <source>
        <strain evidence="1">KACC 20510</strain>
        <strain evidence="2 4">KACC 20514</strain>
    </source>
</reference>
<keyword evidence="3" id="KW-1185">Reference proteome</keyword>
<gene>
    <name evidence="1" type="ORF">KZC48_14550</name>
    <name evidence="2" type="ORF">KZC50_09555</name>
</gene>
<name>A0AAJ2HE59_9MICO</name>
<comment type="caution">
    <text evidence="2">The sequence shown here is derived from an EMBL/GenBank/DDBJ whole genome shotgun (WGS) entry which is preliminary data.</text>
</comment>
<dbReference type="AlphaFoldDB" id="A0AAJ2HE59"/>
<protein>
    <submittedName>
        <fullName evidence="2">Uncharacterized protein</fullName>
    </submittedName>
</protein>
<evidence type="ECO:0000313" key="2">
    <source>
        <dbReference type="EMBL" id="MDS0245852.1"/>
    </source>
</evidence>
<organism evidence="2 4">
    <name type="scientific">Microbacterium aurantiacum</name>
    <dbReference type="NCBI Taxonomy" id="162393"/>
    <lineage>
        <taxon>Bacteria</taxon>
        <taxon>Bacillati</taxon>
        <taxon>Actinomycetota</taxon>
        <taxon>Actinomycetes</taxon>
        <taxon>Micrococcales</taxon>
        <taxon>Microbacteriaceae</taxon>
        <taxon>Microbacterium</taxon>
    </lineage>
</organism>
<dbReference type="EMBL" id="JAHWXI010000025">
    <property type="protein sequence ID" value="MDN4465605.1"/>
    <property type="molecule type" value="Genomic_DNA"/>
</dbReference>
<dbReference type="Proteomes" id="UP001183582">
    <property type="component" value="Unassembled WGS sequence"/>
</dbReference>
<dbReference type="Proteomes" id="UP001172731">
    <property type="component" value="Unassembled WGS sequence"/>
</dbReference>
<sequence length="51" mass="5391">MDRFEVTETADLLSALEVIEAQPLATRADAFASLHDALARELDAGPTSSSS</sequence>
<proteinExistence type="predicted"/>